<dbReference type="GO" id="GO:0019069">
    <property type="term" value="P:viral capsid assembly"/>
    <property type="evidence" value="ECO:0007669"/>
    <property type="project" value="InterPro"/>
</dbReference>
<protein>
    <submittedName>
        <fullName evidence="5">Capsid triplex subunit 1</fullName>
    </submittedName>
</protein>
<evidence type="ECO:0000256" key="1">
    <source>
        <dbReference type="ARBA" id="ARBA00022561"/>
    </source>
</evidence>
<sequence>MDVFHKRKYFEFNEVDLNNAIEKEKKKIKILLRGMSKECVIARSFTPCELLGPEKDQLGMLMFRFETNAENPKFVLISVFFLAMNAFNVSFYTKTSLLSLYKAPIVNNVKTMLETIPFFEERLTLFGVSNLISQGTNCLMSCVMQGYVYDVRKENIYGLIVPKELLLEPDWEPRKNSLQYIYLCYIYQELQNKLEYGIYVVLTELIHEETLIDILRSKFSKERFMFMNYLINGENLNYFGSIQRIGFCNTENIKTGILDCQGISLAITKFKNVFIELCEKKYFL</sequence>
<keyword evidence="4" id="KW-1133">Transmembrane helix</keyword>
<keyword evidence="6" id="KW-1185">Reference proteome</keyword>
<evidence type="ECO:0000313" key="5">
    <source>
        <dbReference type="EMBL" id="ANC96573.1"/>
    </source>
</evidence>
<keyword evidence="3" id="KW-0946">Virion</keyword>
<name>A0A191S3V6_9BETA</name>
<evidence type="ECO:0000256" key="3">
    <source>
        <dbReference type="ARBA" id="ARBA00022844"/>
    </source>
</evidence>
<reference evidence="5 6" key="1">
    <citation type="journal article" date="2016" name="J. Virol.">
        <title>Complete Unique Genome Sequence, Expression Profile, and Salivary Gland Tissue Tropism of the Herpesvirus 7 Homolog in Pigtailed Macaques.</title>
        <authorList>
            <person name="Staheli J.P."/>
            <person name="Dyen M.R."/>
            <person name="Basom R."/>
            <person name="Fitzgibbon M."/>
            <person name="Barcy S."/>
        </authorList>
    </citation>
    <scope>NUCLEOTIDE SEQUENCE [LARGE SCALE GENOMIC DNA]</scope>
</reference>
<dbReference type="Proteomes" id="UP000202843">
    <property type="component" value="Segment"/>
</dbReference>
<dbReference type="OrthoDB" id="16985at10239"/>
<dbReference type="InterPro" id="IPR004999">
    <property type="entry name" value="Herpes_1"/>
</dbReference>
<evidence type="ECO:0000256" key="4">
    <source>
        <dbReference type="SAM" id="Phobius"/>
    </source>
</evidence>
<proteinExistence type="predicted"/>
<evidence type="ECO:0000313" key="6">
    <source>
        <dbReference type="Proteomes" id="UP000202843"/>
    </source>
</evidence>
<dbReference type="GO" id="GO:0019028">
    <property type="term" value="C:viral capsid"/>
    <property type="evidence" value="ECO:0007669"/>
    <property type="project" value="UniProtKB-KW"/>
</dbReference>
<dbReference type="Pfam" id="PF03327">
    <property type="entry name" value="Herpes_VP19C"/>
    <property type="match status" value="1"/>
</dbReference>
<dbReference type="KEGG" id="vg:27912047"/>
<dbReference type="RefSeq" id="YP_009253933.1">
    <property type="nucleotide sequence ID" value="NC_030200.1"/>
</dbReference>
<dbReference type="GeneID" id="27912047"/>
<keyword evidence="4" id="KW-0812">Transmembrane</keyword>
<feature type="transmembrane region" description="Helical" evidence="4">
    <location>
        <begin position="74"/>
        <end position="92"/>
    </location>
</feature>
<gene>
    <name evidence="5" type="primary">U29</name>
</gene>
<accession>A0A191S3V6</accession>
<dbReference type="EMBL" id="KU351741">
    <property type="protein sequence ID" value="ANC96573.1"/>
    <property type="molecule type" value="Genomic_DNA"/>
</dbReference>
<keyword evidence="4" id="KW-0472">Membrane</keyword>
<dbReference type="GO" id="GO:0003677">
    <property type="term" value="F:DNA binding"/>
    <property type="evidence" value="ECO:0007669"/>
    <property type="project" value="InterPro"/>
</dbReference>
<organism evidence="5 6">
    <name type="scientific">macacine betaherpesvirus 9</name>
    <dbReference type="NCBI Taxonomy" id="2560568"/>
    <lineage>
        <taxon>Viruses</taxon>
        <taxon>Duplodnaviria</taxon>
        <taxon>Heunggongvirae</taxon>
        <taxon>Peploviricota</taxon>
        <taxon>Herviviricetes</taxon>
        <taxon>Herpesvirales</taxon>
        <taxon>Orthoherpesviridae</taxon>
        <taxon>Betaherpesvirinae</taxon>
        <taxon>Roseolovirus</taxon>
        <taxon>Roseolovirus macacinebeta9</taxon>
    </lineage>
</organism>
<evidence type="ECO:0000256" key="2">
    <source>
        <dbReference type="ARBA" id="ARBA00022562"/>
    </source>
</evidence>
<keyword evidence="2" id="KW-1048">Host nucleus</keyword>
<keyword evidence="1" id="KW-0167">Capsid protein</keyword>